<evidence type="ECO:0000256" key="5">
    <source>
        <dbReference type="ARBA" id="ARBA00022525"/>
    </source>
</evidence>
<dbReference type="InterPro" id="IPR000675">
    <property type="entry name" value="Cutinase/axe"/>
</dbReference>
<dbReference type="Gene3D" id="3.40.50.1820">
    <property type="entry name" value="alpha/beta hydrolase"/>
    <property type="match status" value="1"/>
</dbReference>
<comment type="function">
    <text evidence="13">Catalyzes the hydrolysis of complex carboxylic polyesters found in the cell wall of plants. Degrades cutin, a macromolecule that forms the structure of the plant cuticle.</text>
</comment>
<evidence type="ECO:0000256" key="11">
    <source>
        <dbReference type="PIRSR" id="PIRSR611150-1"/>
    </source>
</evidence>
<proteinExistence type="inferred from homology"/>
<comment type="subcellular location">
    <subcellularLocation>
        <location evidence="1 13">Secreted</location>
    </subcellularLocation>
</comment>
<feature type="chain" id="PRO_5040537578" description="Cutinase" evidence="13">
    <location>
        <begin position="17"/>
        <end position="208"/>
    </location>
</feature>
<evidence type="ECO:0000256" key="3">
    <source>
        <dbReference type="ARBA" id="ARBA00013095"/>
    </source>
</evidence>
<evidence type="ECO:0000256" key="9">
    <source>
        <dbReference type="ARBA" id="ARBA00023157"/>
    </source>
</evidence>
<dbReference type="PRINTS" id="PR00129">
    <property type="entry name" value="CUTINASE"/>
</dbReference>
<dbReference type="GO" id="GO:0016052">
    <property type="term" value="P:carbohydrate catabolic process"/>
    <property type="evidence" value="ECO:0007669"/>
    <property type="project" value="TreeGrafter"/>
</dbReference>
<accession>A0A9P1HCJ5</accession>
<feature type="signal peptide" evidence="13">
    <location>
        <begin position="1"/>
        <end position="16"/>
    </location>
</feature>
<evidence type="ECO:0000256" key="13">
    <source>
        <dbReference type="RuleBase" id="RU361263"/>
    </source>
</evidence>
<evidence type="ECO:0000256" key="2">
    <source>
        <dbReference type="ARBA" id="ARBA00007534"/>
    </source>
</evidence>
<evidence type="ECO:0000313" key="14">
    <source>
        <dbReference type="EMBL" id="CAI4220097.1"/>
    </source>
</evidence>
<dbReference type="EMBL" id="CALLCH030000021">
    <property type="protein sequence ID" value="CAI4220097.1"/>
    <property type="molecule type" value="Genomic_DNA"/>
</dbReference>
<evidence type="ECO:0000313" key="15">
    <source>
        <dbReference type="Proteomes" id="UP000838763"/>
    </source>
</evidence>
<dbReference type="SMART" id="SM01110">
    <property type="entry name" value="Cutinase"/>
    <property type="match status" value="1"/>
</dbReference>
<evidence type="ECO:0000256" key="6">
    <source>
        <dbReference type="ARBA" id="ARBA00022729"/>
    </source>
</evidence>
<keyword evidence="5 13" id="KW-0964">Secreted</keyword>
<evidence type="ECO:0000256" key="1">
    <source>
        <dbReference type="ARBA" id="ARBA00004613"/>
    </source>
</evidence>
<dbReference type="Proteomes" id="UP000838763">
    <property type="component" value="Unassembled WGS sequence"/>
</dbReference>
<dbReference type="AlphaFoldDB" id="A0A9P1HCJ5"/>
<comment type="similarity">
    <text evidence="2 13">Belongs to the cutinase family.</text>
</comment>
<keyword evidence="15" id="KW-1185">Reference proteome</keyword>
<evidence type="ECO:0000256" key="7">
    <source>
        <dbReference type="ARBA" id="ARBA00022801"/>
    </source>
</evidence>
<keyword evidence="4 13" id="KW-0719">Serine esterase</keyword>
<dbReference type="OrthoDB" id="3225429at2759"/>
<keyword evidence="9 12" id="KW-1015">Disulfide bond</keyword>
<reference evidence="14" key="1">
    <citation type="submission" date="2022-11" db="EMBL/GenBank/DDBJ databases">
        <authorList>
            <person name="Scott C."/>
            <person name="Bruce N."/>
        </authorList>
    </citation>
    <scope>NUCLEOTIDE SEQUENCE</scope>
</reference>
<name>A0A9P1HCJ5_9PEZI</name>
<dbReference type="EC" id="3.1.1.74" evidence="3 13"/>
<dbReference type="Pfam" id="PF01083">
    <property type="entry name" value="Cutinase"/>
    <property type="match status" value="2"/>
</dbReference>
<keyword evidence="7 13" id="KW-0378">Hydrolase</keyword>
<dbReference type="SUPFAM" id="SSF53474">
    <property type="entry name" value="alpha/beta-Hydrolases"/>
    <property type="match status" value="1"/>
</dbReference>
<evidence type="ECO:0000256" key="10">
    <source>
        <dbReference type="ARBA" id="ARBA00034045"/>
    </source>
</evidence>
<dbReference type="InterPro" id="IPR043579">
    <property type="entry name" value="CUTINASE_2"/>
</dbReference>
<evidence type="ECO:0000256" key="12">
    <source>
        <dbReference type="PIRSR" id="PIRSR611150-2"/>
    </source>
</evidence>
<evidence type="ECO:0000256" key="8">
    <source>
        <dbReference type="ARBA" id="ARBA00023026"/>
    </source>
</evidence>
<dbReference type="GO" id="GO:0050525">
    <property type="term" value="F:cutinase activity"/>
    <property type="evidence" value="ECO:0007669"/>
    <property type="project" value="UniProtKB-UniRule"/>
</dbReference>
<evidence type="ECO:0000256" key="4">
    <source>
        <dbReference type="ARBA" id="ARBA00022487"/>
    </source>
</evidence>
<sequence>MKFLNILSLAAAVVYAAPAADPAPVELASELEARQLSSTRNDLQNGNSANCPKVILIYARGSTEVGNMGSTAGPALASALESAYRNNIWIQGVGNAYTADLSPTSSPPCPNAAIVSGGYSQGTAVVGNAVSELSSSVQDKVKGVVLFGYTKNLQNLGRIPNFSSTKTKVYCAVGDAVCYGTLFILPAHFFYATDAATTAPIWLRGRIG</sequence>
<dbReference type="PROSITE" id="PS00155">
    <property type="entry name" value="CUTINASE_1"/>
    <property type="match status" value="1"/>
</dbReference>
<protein>
    <recommendedName>
        <fullName evidence="3 13">Cutinase</fullName>
        <ecNumber evidence="3 13">3.1.1.74</ecNumber>
    </recommendedName>
</protein>
<dbReference type="InterPro" id="IPR011150">
    <property type="entry name" value="Cutinase_monf"/>
</dbReference>
<dbReference type="PANTHER" id="PTHR48250:SF3">
    <property type="entry name" value="CUTINASE 1-RELATED"/>
    <property type="match status" value="1"/>
</dbReference>
<feature type="disulfide bond" evidence="12">
    <location>
        <begin position="51"/>
        <end position="109"/>
    </location>
</feature>
<dbReference type="InterPro" id="IPR029058">
    <property type="entry name" value="AB_hydrolase_fold"/>
</dbReference>
<comment type="caution">
    <text evidence="14">The sequence shown here is derived from an EMBL/GenBank/DDBJ whole genome shotgun (WGS) entry which is preliminary data.</text>
</comment>
<gene>
    <name evidence="14" type="ORF">PPNO1_LOCUS9637</name>
</gene>
<dbReference type="InterPro" id="IPR043580">
    <property type="entry name" value="CUTINASE_1"/>
</dbReference>
<feature type="active site" description="Nucleophile" evidence="11">
    <location>
        <position position="120"/>
    </location>
</feature>
<dbReference type="PROSITE" id="PS00931">
    <property type="entry name" value="CUTINASE_2"/>
    <property type="match status" value="1"/>
</dbReference>
<organism evidence="14 15">
    <name type="scientific">Parascedosporium putredinis</name>
    <dbReference type="NCBI Taxonomy" id="1442378"/>
    <lineage>
        <taxon>Eukaryota</taxon>
        <taxon>Fungi</taxon>
        <taxon>Dikarya</taxon>
        <taxon>Ascomycota</taxon>
        <taxon>Pezizomycotina</taxon>
        <taxon>Sordariomycetes</taxon>
        <taxon>Hypocreomycetidae</taxon>
        <taxon>Microascales</taxon>
        <taxon>Microascaceae</taxon>
        <taxon>Parascedosporium</taxon>
    </lineage>
</organism>
<feature type="active site" evidence="11">
    <location>
        <position position="175"/>
    </location>
</feature>
<dbReference type="GO" id="GO:0005576">
    <property type="term" value="C:extracellular region"/>
    <property type="evidence" value="ECO:0007669"/>
    <property type="project" value="UniProtKB-SubCell"/>
</dbReference>
<keyword evidence="6 13" id="KW-0732">Signal</keyword>
<comment type="catalytic activity">
    <reaction evidence="10 13">
        <text>cutin + H2O = cutin monomers.</text>
        <dbReference type="EC" id="3.1.1.74"/>
    </reaction>
</comment>
<dbReference type="PANTHER" id="PTHR48250">
    <property type="entry name" value="CUTINASE 2-RELATED"/>
    <property type="match status" value="1"/>
</dbReference>
<feature type="disulfide bond" evidence="12">
    <location>
        <begin position="171"/>
        <end position="178"/>
    </location>
</feature>
<feature type="active site" description="Proton donor/acceptor" evidence="11">
    <location>
        <position position="188"/>
    </location>
</feature>
<keyword evidence="8" id="KW-0843">Virulence</keyword>